<evidence type="ECO:0000313" key="2">
    <source>
        <dbReference type="EMBL" id="KMM69470.1"/>
    </source>
</evidence>
<evidence type="ECO:0000256" key="1">
    <source>
        <dbReference type="SAM" id="MobiDB-lite"/>
    </source>
</evidence>
<name>A0A0J6FJ87_COCPO</name>
<dbReference type="EMBL" id="DS268111">
    <property type="protein sequence ID" value="KMM69470.1"/>
    <property type="molecule type" value="Genomic_DNA"/>
</dbReference>
<dbReference type="AlphaFoldDB" id="A0A0J6FJ87"/>
<feature type="compositionally biased region" description="Polar residues" evidence="1">
    <location>
        <begin position="92"/>
        <end position="105"/>
    </location>
</feature>
<dbReference type="VEuPathDB" id="FungiDB:CPAG_05785"/>
<proteinExistence type="predicted"/>
<feature type="region of interest" description="Disordered" evidence="1">
    <location>
        <begin position="87"/>
        <end position="124"/>
    </location>
</feature>
<accession>A0A0J6FJ87</accession>
<reference evidence="3" key="3">
    <citation type="journal article" date="2010" name="Genome Res.">
        <title>Population genomic sequencing of Coccidioides fungi reveals recent hybridization and transposon control.</title>
        <authorList>
            <person name="Neafsey D.E."/>
            <person name="Barker B.M."/>
            <person name="Sharpton T.J."/>
            <person name="Stajich J.E."/>
            <person name="Park D.J."/>
            <person name="Whiston E."/>
            <person name="Hung C.-Y."/>
            <person name="McMahan C."/>
            <person name="White J."/>
            <person name="Sykes S."/>
            <person name="Heiman D."/>
            <person name="Young S."/>
            <person name="Zeng Q."/>
            <person name="Abouelleil A."/>
            <person name="Aftuck L."/>
            <person name="Bessette D."/>
            <person name="Brown A."/>
            <person name="FitzGerald M."/>
            <person name="Lui A."/>
            <person name="Macdonald J.P."/>
            <person name="Priest M."/>
            <person name="Orbach M.J."/>
            <person name="Galgiani J.N."/>
            <person name="Kirkland T.N."/>
            <person name="Cole G.T."/>
            <person name="Birren B.W."/>
            <person name="Henn M.R."/>
            <person name="Taylor J.W."/>
            <person name="Rounsley S.D."/>
        </authorList>
    </citation>
    <scope>NUCLEOTIDE SEQUENCE [LARGE SCALE GENOMIC DNA]</scope>
    <source>
        <strain evidence="3">RMSCC 3488</strain>
    </source>
</reference>
<reference evidence="3" key="2">
    <citation type="journal article" date="2009" name="Genome Res.">
        <title>Comparative genomic analyses of the human fungal pathogens Coccidioides and their relatives.</title>
        <authorList>
            <person name="Sharpton T.J."/>
            <person name="Stajich J.E."/>
            <person name="Rounsley S.D."/>
            <person name="Gardner M.J."/>
            <person name="Wortman J.R."/>
            <person name="Jordar V.S."/>
            <person name="Maiti R."/>
            <person name="Kodira C.D."/>
            <person name="Neafsey D.E."/>
            <person name="Zeng Q."/>
            <person name="Hung C.-Y."/>
            <person name="McMahan C."/>
            <person name="Muszewska A."/>
            <person name="Grynberg M."/>
            <person name="Mandel M.A."/>
            <person name="Kellner E.M."/>
            <person name="Barker B.M."/>
            <person name="Galgiani J.N."/>
            <person name="Orbach M.J."/>
            <person name="Kirkland T.N."/>
            <person name="Cole G.T."/>
            <person name="Henn M.R."/>
            <person name="Birren B.W."/>
            <person name="Taylor J.W."/>
        </authorList>
    </citation>
    <scope>NUCLEOTIDE SEQUENCE [LARGE SCALE GENOMIC DNA]</scope>
    <source>
        <strain evidence="3">RMSCC 3488</strain>
    </source>
</reference>
<dbReference type="Proteomes" id="UP000054567">
    <property type="component" value="Unassembled WGS sequence"/>
</dbReference>
<evidence type="ECO:0000313" key="3">
    <source>
        <dbReference type="Proteomes" id="UP000054567"/>
    </source>
</evidence>
<organism evidence="2 3">
    <name type="scientific">Coccidioides posadasii RMSCC 3488</name>
    <dbReference type="NCBI Taxonomy" id="454284"/>
    <lineage>
        <taxon>Eukaryota</taxon>
        <taxon>Fungi</taxon>
        <taxon>Dikarya</taxon>
        <taxon>Ascomycota</taxon>
        <taxon>Pezizomycotina</taxon>
        <taxon>Eurotiomycetes</taxon>
        <taxon>Eurotiomycetidae</taxon>
        <taxon>Onygenales</taxon>
        <taxon>Onygenaceae</taxon>
        <taxon>Coccidioides</taxon>
    </lineage>
</organism>
<protein>
    <submittedName>
        <fullName evidence="2">Uncharacterized protein</fullName>
    </submittedName>
</protein>
<sequence length="124" mass="13441">MRRALATGLPCLQVIGGHGDQQNFGLGYPIAILDLEWCVFVGKLLMRRRWPAPTATDGMAPPLASPYYGVEYGEIMWSKPPLTRHEPELIRNSDSTGVGTDNSFGGLTASEGARTTRAGSQRHA</sequence>
<reference evidence="2 3" key="1">
    <citation type="submission" date="2007-06" db="EMBL/GenBank/DDBJ databases">
        <title>The Genome Sequence of Coccidioides posadasii RMSCC_3488.</title>
        <authorList>
            <consortium name="Coccidioides Genome Resources Consortium"/>
            <consortium name="The Broad Institute Genome Sequencing Platform"/>
            <person name="Henn M.R."/>
            <person name="Sykes S."/>
            <person name="Young S."/>
            <person name="Jaffe D."/>
            <person name="Berlin A."/>
            <person name="Alvarez P."/>
            <person name="Butler J."/>
            <person name="Gnerre S."/>
            <person name="Grabherr M."/>
            <person name="Mauceli E."/>
            <person name="Brockman W."/>
            <person name="Kodira C."/>
            <person name="Alvarado L."/>
            <person name="Zeng Q."/>
            <person name="Crawford M."/>
            <person name="Antoine C."/>
            <person name="Devon K."/>
            <person name="Galgiani J."/>
            <person name="Orsborn K."/>
            <person name="Lewis M.L."/>
            <person name="Nusbaum C."/>
            <person name="Galagan J."/>
            <person name="Birren B."/>
        </authorList>
    </citation>
    <scope>NUCLEOTIDE SEQUENCE [LARGE SCALE GENOMIC DNA]</scope>
    <source>
        <strain evidence="2 3">RMSCC 3488</strain>
    </source>
</reference>
<gene>
    <name evidence="2" type="ORF">CPAG_05785</name>
</gene>